<dbReference type="Proteomes" id="UP000248857">
    <property type="component" value="Unassembled WGS sequence"/>
</dbReference>
<dbReference type="EMBL" id="PQWO01000003">
    <property type="protein sequence ID" value="PZD74339.1"/>
    <property type="molecule type" value="Genomic_DNA"/>
</dbReference>
<evidence type="ECO:0000256" key="1">
    <source>
        <dbReference type="SAM" id="Phobius"/>
    </source>
</evidence>
<comment type="caution">
    <text evidence="3">The sequence shown here is derived from an EMBL/GenBank/DDBJ whole genome shotgun (WGS) entry which is preliminary data.</text>
</comment>
<accession>A0A2W1JM17</accession>
<dbReference type="InterPro" id="IPR018649">
    <property type="entry name" value="SHOCT"/>
</dbReference>
<proteinExistence type="predicted"/>
<feature type="transmembrane region" description="Helical" evidence="1">
    <location>
        <begin position="89"/>
        <end position="113"/>
    </location>
</feature>
<keyword evidence="4" id="KW-1185">Reference proteome</keyword>
<sequence>MTISDELQKLDELRRNGTLSPEEFEMAKRRVLDEPQDGGLADYFEEIKAHDALAKLDRGWELERKKYMISRSSRFGGWYSFIPTKGGSVLGGILVVIGGTLWTIWSASLAAAVASSIKFSGIGAFFTICFSLFPLFGVLFMVFGVYLSIRVYKKAEQYNKAHERYLRRRQSLGKS</sequence>
<feature type="transmembrane region" description="Helical" evidence="1">
    <location>
        <begin position="119"/>
        <end position="147"/>
    </location>
</feature>
<dbReference type="Pfam" id="PF09851">
    <property type="entry name" value="SHOCT"/>
    <property type="match status" value="1"/>
</dbReference>
<dbReference type="RefSeq" id="WP_110985094.1">
    <property type="nucleotide sequence ID" value="NZ_CAWNWM010000003.1"/>
</dbReference>
<dbReference type="OrthoDB" id="292153at2"/>
<gene>
    <name evidence="3" type="ORF">C1752_01106</name>
</gene>
<evidence type="ECO:0000259" key="2">
    <source>
        <dbReference type="Pfam" id="PF09851"/>
    </source>
</evidence>
<feature type="domain" description="SHOCT" evidence="2">
    <location>
        <begin position="5"/>
        <end position="32"/>
    </location>
</feature>
<keyword evidence="1" id="KW-1133">Transmembrane helix</keyword>
<organism evidence="3 4">
    <name type="scientific">Acaryochloris thomasi RCC1774</name>
    <dbReference type="NCBI Taxonomy" id="1764569"/>
    <lineage>
        <taxon>Bacteria</taxon>
        <taxon>Bacillati</taxon>
        <taxon>Cyanobacteriota</taxon>
        <taxon>Cyanophyceae</taxon>
        <taxon>Acaryochloridales</taxon>
        <taxon>Acaryochloridaceae</taxon>
        <taxon>Acaryochloris</taxon>
        <taxon>Acaryochloris thomasi</taxon>
    </lineage>
</organism>
<protein>
    <recommendedName>
        <fullName evidence="2">SHOCT domain-containing protein</fullName>
    </recommendedName>
</protein>
<name>A0A2W1JM17_9CYAN</name>
<evidence type="ECO:0000313" key="3">
    <source>
        <dbReference type="EMBL" id="PZD74339.1"/>
    </source>
</evidence>
<evidence type="ECO:0000313" key="4">
    <source>
        <dbReference type="Proteomes" id="UP000248857"/>
    </source>
</evidence>
<reference evidence="3 4" key="1">
    <citation type="journal article" date="2018" name="Sci. Rep.">
        <title>A novel species of the marine cyanobacterium Acaryochloris with a unique pigment content and lifestyle.</title>
        <authorList>
            <person name="Partensky F."/>
            <person name="Six C."/>
            <person name="Ratin M."/>
            <person name="Garczarek L."/>
            <person name="Vaulot D."/>
            <person name="Probert I."/>
            <person name="Calteau A."/>
            <person name="Gourvil P."/>
            <person name="Marie D."/>
            <person name="Grebert T."/>
            <person name="Bouchier C."/>
            <person name="Le Panse S."/>
            <person name="Gachenot M."/>
            <person name="Rodriguez F."/>
            <person name="Garrido J.L."/>
        </authorList>
    </citation>
    <scope>NUCLEOTIDE SEQUENCE [LARGE SCALE GENOMIC DNA]</scope>
    <source>
        <strain evidence="3 4">RCC1774</strain>
    </source>
</reference>
<keyword evidence="1" id="KW-0472">Membrane</keyword>
<keyword evidence="1" id="KW-0812">Transmembrane</keyword>
<dbReference type="AlphaFoldDB" id="A0A2W1JM17"/>